<reference evidence="3 4" key="1">
    <citation type="submission" date="2017-12" db="EMBL/GenBank/DDBJ databases">
        <authorList>
            <person name="Hurst M.R.H."/>
        </authorList>
    </citation>
    <scope>NUCLEOTIDE SEQUENCE [LARGE SCALE GENOMIC DNA]</scope>
</reference>
<keyword evidence="1" id="KW-0238">DNA-binding</keyword>
<dbReference type="InterPro" id="IPR001387">
    <property type="entry name" value="Cro/C1-type_HTH"/>
</dbReference>
<proteinExistence type="predicted"/>
<dbReference type="Proteomes" id="UP000240865">
    <property type="component" value="Segment"/>
</dbReference>
<dbReference type="GO" id="GO:0003677">
    <property type="term" value="F:DNA binding"/>
    <property type="evidence" value="ECO:0007669"/>
    <property type="project" value="UniProtKB-KW"/>
</dbReference>
<name>A0A2I7SC14_9CAUD</name>
<dbReference type="PROSITE" id="PS50943">
    <property type="entry name" value="HTH_CROC1"/>
    <property type="match status" value="1"/>
</dbReference>
<dbReference type="PANTHER" id="PTHR46558">
    <property type="entry name" value="TRACRIPTIONAL REGULATORY PROTEIN-RELATED-RELATED"/>
    <property type="match status" value="1"/>
</dbReference>
<dbReference type="InterPro" id="IPR010982">
    <property type="entry name" value="Lambda_DNA-bd_dom_sf"/>
</dbReference>
<evidence type="ECO:0000259" key="2">
    <source>
        <dbReference type="PROSITE" id="PS50943"/>
    </source>
</evidence>
<evidence type="ECO:0000313" key="4">
    <source>
        <dbReference type="Proteomes" id="UP000240865"/>
    </source>
</evidence>
<protein>
    <submittedName>
        <fullName evidence="3">Helix-turn-helix XRE family transcriptional regulator</fullName>
    </submittedName>
</protein>
<dbReference type="SUPFAM" id="SSF47413">
    <property type="entry name" value="lambda repressor-like DNA-binding domains"/>
    <property type="match status" value="1"/>
</dbReference>
<evidence type="ECO:0000313" key="3">
    <source>
        <dbReference type="EMBL" id="AUS03440.1"/>
    </source>
</evidence>
<sequence length="112" mass="13203">MSYSIGKTIKELRIKHKLSQEELAEKLNKNFGTSINKGMISKWENDLGDPRLETVRHLSMLFDVSLDFLLGLEKKEPETIAAHHDGEEWTEEELEEIERFKEFVKSKRRNQE</sequence>
<dbReference type="PANTHER" id="PTHR46558:SF13">
    <property type="entry name" value="HTH-TYPE TRANSCRIPTIONAL REGULATOR IMMR"/>
    <property type="match status" value="1"/>
</dbReference>
<dbReference type="Pfam" id="PF01381">
    <property type="entry name" value="HTH_3"/>
    <property type="match status" value="1"/>
</dbReference>
<dbReference type="Gene3D" id="1.10.260.40">
    <property type="entry name" value="lambda repressor-like DNA-binding domains"/>
    <property type="match status" value="1"/>
</dbReference>
<dbReference type="CDD" id="cd00093">
    <property type="entry name" value="HTH_XRE"/>
    <property type="match status" value="1"/>
</dbReference>
<organism evidence="3 4">
    <name type="scientific">Paenibacillus phage Dragolir</name>
    <dbReference type="NCBI Taxonomy" id="2070190"/>
    <lineage>
        <taxon>Viruses</taxon>
        <taxon>Duplodnaviria</taxon>
        <taxon>Heunggongvirae</taxon>
        <taxon>Uroviricota</taxon>
        <taxon>Caudoviricetes</taxon>
        <taxon>Gochnauervirinae</taxon>
        <taxon>Dragolirvirus</taxon>
        <taxon>Dragolirvirus dragolir</taxon>
    </lineage>
</organism>
<gene>
    <name evidence="3" type="ORF">DRAGOLIR_40</name>
</gene>
<accession>A0A2I7SC14</accession>
<dbReference type="EMBL" id="MG727697">
    <property type="protein sequence ID" value="AUS03440.1"/>
    <property type="molecule type" value="Genomic_DNA"/>
</dbReference>
<keyword evidence="4" id="KW-1185">Reference proteome</keyword>
<dbReference type="SMART" id="SM00530">
    <property type="entry name" value="HTH_XRE"/>
    <property type="match status" value="1"/>
</dbReference>
<feature type="domain" description="HTH cro/C1-type" evidence="2">
    <location>
        <begin position="9"/>
        <end position="69"/>
    </location>
</feature>
<evidence type="ECO:0000256" key="1">
    <source>
        <dbReference type="ARBA" id="ARBA00023125"/>
    </source>
</evidence>